<evidence type="ECO:0000313" key="1">
    <source>
        <dbReference type="EMBL" id="NKZ19430.1"/>
    </source>
</evidence>
<sequence length="213" mass="24191">MMELLDLALTYGGFTSLDKAYLSQLFQGLSEAECLRLITPPPSVLNAYFAETYEKQGPEAATAYFFQVSQALGLFQTAPSFEEKKPFIRLNLLGKSYGFCYENDQEVAVVFPEIAEQMTDIDLLELAQIFPHYQVYQEKGKIKMSPLCLEDEVVEVIVLDQSVSLLAEAHKLVSGAVRLSSFNRDDLLALIDHFPQRKPYYAYANRQFKVYLV</sequence>
<dbReference type="RefSeq" id="WP_168548194.1">
    <property type="nucleotide sequence ID" value="NZ_JAAXPR010000001.1"/>
</dbReference>
<keyword evidence="2" id="KW-1185">Reference proteome</keyword>
<dbReference type="Proteomes" id="UP000522720">
    <property type="component" value="Unassembled WGS sequence"/>
</dbReference>
<comment type="caution">
    <text evidence="1">The sequence shown here is derived from an EMBL/GenBank/DDBJ whole genome shotgun (WGS) entry which is preliminary data.</text>
</comment>
<keyword evidence="1" id="KW-0456">Lyase</keyword>
<accession>A0A7X6S0K5</accession>
<gene>
    <name evidence="1" type="ORF">HF992_00930</name>
</gene>
<organism evidence="1 2">
    <name type="scientific">Streptococcus ovuberis</name>
    <dbReference type="NCBI Taxonomy" id="1936207"/>
    <lineage>
        <taxon>Bacteria</taxon>
        <taxon>Bacillati</taxon>
        <taxon>Bacillota</taxon>
        <taxon>Bacilli</taxon>
        <taxon>Lactobacillales</taxon>
        <taxon>Streptococcaceae</taxon>
        <taxon>Streptococcus</taxon>
    </lineage>
</organism>
<name>A0A7X6S0K5_9STRE</name>
<proteinExistence type="predicted"/>
<reference evidence="1 2" key="1">
    <citation type="submission" date="2020-04" db="EMBL/GenBank/DDBJ databases">
        <title>MicrobeNet Type strains.</title>
        <authorList>
            <person name="Nicholson A.C."/>
        </authorList>
    </citation>
    <scope>NUCLEOTIDE SEQUENCE [LARGE SCALE GENOMIC DNA]</scope>
    <source>
        <strain evidence="1 2">CCUG 69612</strain>
    </source>
</reference>
<protein>
    <submittedName>
        <fullName evidence="1">Cystathionine beta-lyase</fullName>
    </submittedName>
</protein>
<dbReference type="GO" id="GO:0016829">
    <property type="term" value="F:lyase activity"/>
    <property type="evidence" value="ECO:0007669"/>
    <property type="project" value="UniProtKB-KW"/>
</dbReference>
<dbReference type="EMBL" id="JAAXPR010000001">
    <property type="protein sequence ID" value="NKZ19430.1"/>
    <property type="molecule type" value="Genomic_DNA"/>
</dbReference>
<evidence type="ECO:0000313" key="2">
    <source>
        <dbReference type="Proteomes" id="UP000522720"/>
    </source>
</evidence>
<dbReference type="AlphaFoldDB" id="A0A7X6S0K5"/>